<proteinExistence type="predicted"/>
<dbReference type="EMBL" id="HBEY01006203">
    <property type="protein sequence ID" value="CAD8599698.1"/>
    <property type="molecule type" value="Transcribed_RNA"/>
</dbReference>
<evidence type="ECO:0000313" key="1">
    <source>
        <dbReference type="EMBL" id="CAD8599698.1"/>
    </source>
</evidence>
<name>A0A7S0L5A4_9EUKA</name>
<organism evidence="1">
    <name type="scientific">Coccolithus braarudii</name>
    <dbReference type="NCBI Taxonomy" id="221442"/>
    <lineage>
        <taxon>Eukaryota</taxon>
        <taxon>Haptista</taxon>
        <taxon>Haptophyta</taxon>
        <taxon>Prymnesiophyceae</taxon>
        <taxon>Coccolithales</taxon>
        <taxon>Coccolithaceae</taxon>
        <taxon>Coccolithus</taxon>
    </lineage>
</organism>
<sequence length="346" mass="37942">MASQRSAGLTQGSFLAEWKSADMTRALLANAVVHELATGTVPTVVIAGVGKCGTNYLAGVLDRHGGIGSPPHDACKSLLMPRQGYCDEINWPCTEWHWRGNGRHTYLQHFARLGNHSAARFVYDQSTSYVAPVCPPLIASALVLRSQPKAPFRAVFLMLCDPVRAAWSRMNDVNIDSIYKDTGQSFAWAQITPADVIAMASLLAVGERPFKWGQSSRYNLSGEATVGAQLQFQLKLPLLIQSYIAEFNSSFVPLVSERAKQQPNYVPTAVAQTLGLPRAASEETKSVHSQAGSPGYLSSSGDEFDALVAKLRGVYAPVYRKLRGQLWQHRGEDLAKWWVPEMFDTS</sequence>
<dbReference type="SUPFAM" id="SSF52540">
    <property type="entry name" value="P-loop containing nucleoside triphosphate hydrolases"/>
    <property type="match status" value="1"/>
</dbReference>
<gene>
    <name evidence="1" type="ORF">CPEL01642_LOCUS3028</name>
</gene>
<dbReference type="AlphaFoldDB" id="A0A7S0L5A4"/>
<dbReference type="InterPro" id="IPR027417">
    <property type="entry name" value="P-loop_NTPase"/>
</dbReference>
<protein>
    <recommendedName>
        <fullName evidence="2">Sulfotransferase domain-containing protein</fullName>
    </recommendedName>
</protein>
<accession>A0A7S0L5A4</accession>
<dbReference type="Gene3D" id="3.40.50.300">
    <property type="entry name" value="P-loop containing nucleotide triphosphate hydrolases"/>
    <property type="match status" value="1"/>
</dbReference>
<evidence type="ECO:0008006" key="2">
    <source>
        <dbReference type="Google" id="ProtNLM"/>
    </source>
</evidence>
<reference evidence="1" key="1">
    <citation type="submission" date="2021-01" db="EMBL/GenBank/DDBJ databases">
        <authorList>
            <person name="Corre E."/>
            <person name="Pelletier E."/>
            <person name="Niang G."/>
            <person name="Scheremetjew M."/>
            <person name="Finn R."/>
            <person name="Kale V."/>
            <person name="Holt S."/>
            <person name="Cochrane G."/>
            <person name="Meng A."/>
            <person name="Brown T."/>
            <person name="Cohen L."/>
        </authorList>
    </citation>
    <scope>NUCLEOTIDE SEQUENCE</scope>
    <source>
        <strain evidence="1">PLY182g</strain>
    </source>
</reference>